<organism evidence="1 2">
    <name type="scientific">Ancylostoma ceylanicum</name>
    <dbReference type="NCBI Taxonomy" id="53326"/>
    <lineage>
        <taxon>Eukaryota</taxon>
        <taxon>Metazoa</taxon>
        <taxon>Ecdysozoa</taxon>
        <taxon>Nematoda</taxon>
        <taxon>Chromadorea</taxon>
        <taxon>Rhabditida</taxon>
        <taxon>Rhabditina</taxon>
        <taxon>Rhabditomorpha</taxon>
        <taxon>Strongyloidea</taxon>
        <taxon>Ancylostomatidae</taxon>
        <taxon>Ancylostomatinae</taxon>
        <taxon>Ancylostoma</taxon>
    </lineage>
</organism>
<keyword evidence="2" id="KW-1185">Reference proteome</keyword>
<dbReference type="EMBL" id="KE124859">
    <property type="protein sequence ID" value="EPB76611.1"/>
    <property type="molecule type" value="Genomic_DNA"/>
</dbReference>
<proteinExistence type="predicted"/>
<reference evidence="1 2" key="1">
    <citation type="submission" date="2013-05" db="EMBL/GenBank/DDBJ databases">
        <title>Draft genome of the parasitic nematode Anyclostoma ceylanicum.</title>
        <authorList>
            <person name="Mitreva M."/>
        </authorList>
    </citation>
    <scope>NUCLEOTIDE SEQUENCE [LARGE SCALE GENOMIC DNA]</scope>
</reference>
<accession>A0A0D6M2Q9</accession>
<dbReference type="AlphaFoldDB" id="A0A0D6M2Q9"/>
<evidence type="ECO:0000313" key="1">
    <source>
        <dbReference type="EMBL" id="EPB76611.1"/>
    </source>
</evidence>
<evidence type="ECO:0000313" key="2">
    <source>
        <dbReference type="Proteomes" id="UP000054495"/>
    </source>
</evidence>
<dbReference type="Proteomes" id="UP000054495">
    <property type="component" value="Unassembled WGS sequence"/>
</dbReference>
<gene>
    <name evidence="1" type="ORF">ANCCEY_04320</name>
</gene>
<name>A0A0D6M2Q9_9BILA</name>
<protein>
    <submittedName>
        <fullName evidence="1">Uncharacterized protein</fullName>
    </submittedName>
</protein>
<sequence length="193" mass="22317">MNLRTFGAQAPMKIQCIRTFLNVWDADGVQQPHLYTQNNLTKDFSEGELDDKDLQFIRQHQIHMSAHSAGTINSTQILIGCDQPWSFVKFEVAQFRLPSGLMLVPTRLGYMVSGQRFLRNNSSALQLYSSVHTIESCEDLDPWGLRWKTEFHEMEKEYTEPEKRRKKRSMPMYLMSSTGLSERESMGTLCDSL</sequence>